<dbReference type="AlphaFoldDB" id="A0A4T3F095"/>
<feature type="transmembrane region" description="Helical" evidence="1">
    <location>
        <begin position="110"/>
        <end position="135"/>
    </location>
</feature>
<dbReference type="OrthoDB" id="7391238at2"/>
<feature type="transmembrane region" description="Helical" evidence="1">
    <location>
        <begin position="58"/>
        <end position="77"/>
    </location>
</feature>
<feature type="transmembrane region" description="Helical" evidence="1">
    <location>
        <begin position="84"/>
        <end position="104"/>
    </location>
</feature>
<feature type="transmembrane region" description="Helical" evidence="1">
    <location>
        <begin position="6"/>
        <end position="22"/>
    </location>
</feature>
<dbReference type="Proteomes" id="UP000309389">
    <property type="component" value="Unassembled WGS sequence"/>
</dbReference>
<keyword evidence="1" id="KW-1133">Transmembrane helix</keyword>
<keyword evidence="1" id="KW-0472">Membrane</keyword>
<reference evidence="2 3" key="1">
    <citation type="submission" date="2019-04" db="EMBL/GenBank/DDBJ databases">
        <title>Altererythrobacter aquimixticola sp. nov., isolated from sediment of junction between the ocean and a freshwater spring.</title>
        <authorList>
            <person name="Yoon J.-H."/>
        </authorList>
    </citation>
    <scope>NUCLEOTIDE SEQUENCE [LARGE SCALE GENOMIC DNA]</scope>
    <source>
        <strain evidence="2 3">SSKS-13</strain>
    </source>
</reference>
<dbReference type="EMBL" id="SSHH01000002">
    <property type="protein sequence ID" value="TIX50449.1"/>
    <property type="molecule type" value="Genomic_DNA"/>
</dbReference>
<protein>
    <submittedName>
        <fullName evidence="2">Uncharacterized protein</fullName>
    </submittedName>
</protein>
<proteinExistence type="predicted"/>
<keyword evidence="1" id="KW-0812">Transmembrane</keyword>
<feature type="transmembrane region" description="Helical" evidence="1">
    <location>
        <begin position="34"/>
        <end position="52"/>
    </location>
</feature>
<keyword evidence="3" id="KW-1185">Reference proteome</keyword>
<name>A0A4T3F095_9SPHN</name>
<sequence>MAMVVVQILKLGLVGVCLWSLWKGGLPEKFGAALLLSVFVAKRFFAAIGYGIDFIEVDGVHLSLAGLLFACSLALAIQSNRIWPLFFAAFSLIELAGHVAVVITEQGINWAYWGMTQGPIIVQGVTLGLGTLAYLARVRKGVVAREWRQPS</sequence>
<dbReference type="RefSeq" id="WP_136693470.1">
    <property type="nucleotide sequence ID" value="NZ_SSHH01000002.1"/>
</dbReference>
<comment type="caution">
    <text evidence="2">The sequence shown here is derived from an EMBL/GenBank/DDBJ whole genome shotgun (WGS) entry which is preliminary data.</text>
</comment>
<evidence type="ECO:0000256" key="1">
    <source>
        <dbReference type="SAM" id="Phobius"/>
    </source>
</evidence>
<accession>A0A4T3F095</accession>
<gene>
    <name evidence="2" type="ORF">E5222_09245</name>
</gene>
<evidence type="ECO:0000313" key="2">
    <source>
        <dbReference type="EMBL" id="TIX50449.1"/>
    </source>
</evidence>
<organism evidence="2 3">
    <name type="scientific">Alteraurantiacibacter aquimixticola</name>
    <dbReference type="NCBI Taxonomy" id="2489173"/>
    <lineage>
        <taxon>Bacteria</taxon>
        <taxon>Pseudomonadati</taxon>
        <taxon>Pseudomonadota</taxon>
        <taxon>Alphaproteobacteria</taxon>
        <taxon>Sphingomonadales</taxon>
        <taxon>Erythrobacteraceae</taxon>
        <taxon>Alteraurantiacibacter</taxon>
    </lineage>
</organism>
<evidence type="ECO:0000313" key="3">
    <source>
        <dbReference type="Proteomes" id="UP000309389"/>
    </source>
</evidence>